<dbReference type="InterPro" id="IPR023828">
    <property type="entry name" value="Peptidase_S8_Ser-AS"/>
</dbReference>
<sequence length="485" mass="51167">MAARPTFRIGAIGTCVLLALTVPAVTTAAAEPGETTTTATTQADPNRAGAKPPPVEMKYLPKDRGQPDETYTLGSTSCVGSLDDGNIVLHDKAWGQQWLRVEEAQKFTRGKGVTVAVIDTGVHPHPYLGDRLIGGGDYVVQKDNGLEDCDGHGTEVAGLIAGDPHDQRIGFIGVAPEARIISIRQSSGLYKGPDKNSGQSGNDTRKAGTLDTLAQAVRRATDRHVGVINMSVDSCRQANRGVISDNERELQAALHYAVEHDVVVVASAGNLNEAACPDQNNGPDPSKPDTIVLPPWFADDVISVAAMDENGDPATFSVHGPWVTLAAPGTKITSLNPTGTGLANQTSFDKAKRQDIDGTSFAAPYVAGVAALVRARYPKLKARQVMNRLIHTAQHPAAPGGRDDVVGYGMVDPVAALTTYIPEEDGIAPAKARDPGPQLPLAQRRDWAPMQVALAGTGGGIGLLLITLFAVHTVRRNRRPVATAR</sequence>
<gene>
    <name evidence="16" type="ORF">EV186_1011749</name>
</gene>
<proteinExistence type="inferred from homology"/>
<dbReference type="Proteomes" id="UP000295444">
    <property type="component" value="Unassembled WGS sequence"/>
</dbReference>
<keyword evidence="14" id="KW-0732">Signal</keyword>
<feature type="compositionally biased region" description="Low complexity" evidence="12">
    <location>
        <begin position="31"/>
        <end position="41"/>
    </location>
</feature>
<keyword evidence="17" id="KW-1185">Reference proteome</keyword>
<dbReference type="RefSeq" id="WP_243753883.1">
    <property type="nucleotide sequence ID" value="NZ_SNXZ01000001.1"/>
</dbReference>
<dbReference type="InterPro" id="IPR023834">
    <property type="entry name" value="T7SS_pept_S8A_mycosin"/>
</dbReference>
<dbReference type="PROSITE" id="PS51892">
    <property type="entry name" value="SUBTILASE"/>
    <property type="match status" value="1"/>
</dbReference>
<dbReference type="EMBL" id="SNXZ01000001">
    <property type="protein sequence ID" value="TDQ05771.1"/>
    <property type="molecule type" value="Genomic_DNA"/>
</dbReference>
<evidence type="ECO:0000256" key="14">
    <source>
        <dbReference type="SAM" id="SignalP"/>
    </source>
</evidence>
<comment type="subcellular location">
    <subcellularLocation>
        <location evidence="1">Cell membrane</location>
        <topology evidence="1">Single-pass membrane protein</topology>
    </subcellularLocation>
</comment>
<dbReference type="InterPro" id="IPR015500">
    <property type="entry name" value="Peptidase_S8_subtilisin-rel"/>
</dbReference>
<evidence type="ECO:0000256" key="13">
    <source>
        <dbReference type="SAM" id="Phobius"/>
    </source>
</evidence>
<dbReference type="PANTHER" id="PTHR43806:SF11">
    <property type="entry name" value="CEREVISIN-RELATED"/>
    <property type="match status" value="1"/>
</dbReference>
<keyword evidence="7 10" id="KW-0720">Serine protease</keyword>
<evidence type="ECO:0000313" key="17">
    <source>
        <dbReference type="Proteomes" id="UP000295444"/>
    </source>
</evidence>
<feature type="active site" description="Charge relay system" evidence="10">
    <location>
        <position position="119"/>
    </location>
</feature>
<accession>A0A4R6SP92</accession>
<name>A0A4R6SP92_LABRH</name>
<dbReference type="Pfam" id="PF00082">
    <property type="entry name" value="Peptidase_S8"/>
    <property type="match status" value="1"/>
</dbReference>
<evidence type="ECO:0000256" key="5">
    <source>
        <dbReference type="ARBA" id="ARBA00022692"/>
    </source>
</evidence>
<evidence type="ECO:0000256" key="9">
    <source>
        <dbReference type="ARBA" id="ARBA00023136"/>
    </source>
</evidence>
<evidence type="ECO:0000256" key="7">
    <source>
        <dbReference type="ARBA" id="ARBA00022825"/>
    </source>
</evidence>
<evidence type="ECO:0000256" key="6">
    <source>
        <dbReference type="ARBA" id="ARBA00022801"/>
    </source>
</evidence>
<keyword evidence="9 13" id="KW-0472">Membrane</keyword>
<dbReference type="InterPro" id="IPR050131">
    <property type="entry name" value="Peptidase_S8_subtilisin-like"/>
</dbReference>
<keyword evidence="6 10" id="KW-0378">Hydrolase</keyword>
<feature type="domain" description="Peptidase S8/S53" evidence="15">
    <location>
        <begin position="110"/>
        <end position="409"/>
    </location>
</feature>
<feature type="region of interest" description="Disordered" evidence="12">
    <location>
        <begin position="31"/>
        <end position="53"/>
    </location>
</feature>
<evidence type="ECO:0000256" key="10">
    <source>
        <dbReference type="PROSITE-ProRule" id="PRU01240"/>
    </source>
</evidence>
<protein>
    <submittedName>
        <fullName evidence="16">Membrane-anchored mycosin MYCP</fullName>
    </submittedName>
</protein>
<feature type="active site" description="Charge relay system" evidence="10">
    <location>
        <position position="152"/>
    </location>
</feature>
<dbReference type="InterPro" id="IPR000209">
    <property type="entry name" value="Peptidase_S8/S53_dom"/>
</dbReference>
<dbReference type="GO" id="GO:0004252">
    <property type="term" value="F:serine-type endopeptidase activity"/>
    <property type="evidence" value="ECO:0007669"/>
    <property type="project" value="UniProtKB-UniRule"/>
</dbReference>
<dbReference type="NCBIfam" id="TIGR03921">
    <property type="entry name" value="T7SS_mycosin"/>
    <property type="match status" value="1"/>
</dbReference>
<evidence type="ECO:0000256" key="12">
    <source>
        <dbReference type="SAM" id="MobiDB-lite"/>
    </source>
</evidence>
<comment type="caution">
    <text evidence="16">The sequence shown here is derived from an EMBL/GenBank/DDBJ whole genome shotgun (WGS) entry which is preliminary data.</text>
</comment>
<evidence type="ECO:0000256" key="1">
    <source>
        <dbReference type="ARBA" id="ARBA00004162"/>
    </source>
</evidence>
<dbReference type="SUPFAM" id="SSF52743">
    <property type="entry name" value="Subtilisin-like"/>
    <property type="match status" value="1"/>
</dbReference>
<keyword evidence="8 13" id="KW-1133">Transmembrane helix</keyword>
<dbReference type="InterPro" id="IPR036852">
    <property type="entry name" value="Peptidase_S8/S53_dom_sf"/>
</dbReference>
<dbReference type="PROSITE" id="PS00137">
    <property type="entry name" value="SUBTILASE_HIS"/>
    <property type="match status" value="1"/>
</dbReference>
<evidence type="ECO:0000259" key="15">
    <source>
        <dbReference type="Pfam" id="PF00082"/>
    </source>
</evidence>
<dbReference type="PANTHER" id="PTHR43806">
    <property type="entry name" value="PEPTIDASE S8"/>
    <property type="match status" value="1"/>
</dbReference>
<feature type="region of interest" description="Disordered" evidence="12">
    <location>
        <begin position="189"/>
        <end position="209"/>
    </location>
</feature>
<dbReference type="PROSITE" id="PS00138">
    <property type="entry name" value="SUBTILASE_SER"/>
    <property type="match status" value="1"/>
</dbReference>
<dbReference type="InterPro" id="IPR022398">
    <property type="entry name" value="Peptidase_S8_His-AS"/>
</dbReference>
<evidence type="ECO:0000256" key="11">
    <source>
        <dbReference type="RuleBase" id="RU003355"/>
    </source>
</evidence>
<dbReference type="GO" id="GO:0006508">
    <property type="term" value="P:proteolysis"/>
    <property type="evidence" value="ECO:0007669"/>
    <property type="project" value="UniProtKB-KW"/>
</dbReference>
<dbReference type="PROSITE" id="PS00136">
    <property type="entry name" value="SUBTILASE_ASP"/>
    <property type="match status" value="1"/>
</dbReference>
<feature type="active site" description="Charge relay system" evidence="10">
    <location>
        <position position="360"/>
    </location>
</feature>
<evidence type="ECO:0000256" key="2">
    <source>
        <dbReference type="ARBA" id="ARBA00011073"/>
    </source>
</evidence>
<dbReference type="GO" id="GO:0005886">
    <property type="term" value="C:plasma membrane"/>
    <property type="evidence" value="ECO:0007669"/>
    <property type="project" value="UniProtKB-SubCell"/>
</dbReference>
<feature type="chain" id="PRO_5038664499" evidence="14">
    <location>
        <begin position="29"/>
        <end position="485"/>
    </location>
</feature>
<keyword evidence="4 10" id="KW-0645">Protease</keyword>
<evidence type="ECO:0000256" key="3">
    <source>
        <dbReference type="ARBA" id="ARBA00022475"/>
    </source>
</evidence>
<dbReference type="AlphaFoldDB" id="A0A4R6SP92"/>
<reference evidence="16 17" key="1">
    <citation type="submission" date="2019-03" db="EMBL/GenBank/DDBJ databases">
        <title>Genomic Encyclopedia of Type Strains, Phase IV (KMG-IV): sequencing the most valuable type-strain genomes for metagenomic binning, comparative biology and taxonomic classification.</title>
        <authorList>
            <person name="Goeker M."/>
        </authorList>
    </citation>
    <scope>NUCLEOTIDE SEQUENCE [LARGE SCALE GENOMIC DNA]</scope>
    <source>
        <strain evidence="16 17">DSM 45361</strain>
    </source>
</reference>
<evidence type="ECO:0000256" key="4">
    <source>
        <dbReference type="ARBA" id="ARBA00022670"/>
    </source>
</evidence>
<dbReference type="InterPro" id="IPR023827">
    <property type="entry name" value="Peptidase_S8_Asp-AS"/>
</dbReference>
<keyword evidence="3" id="KW-1003">Cell membrane</keyword>
<dbReference type="Gene3D" id="3.40.50.200">
    <property type="entry name" value="Peptidase S8/S53 domain"/>
    <property type="match status" value="1"/>
</dbReference>
<keyword evidence="5 13" id="KW-0812">Transmembrane</keyword>
<feature type="signal peptide" evidence="14">
    <location>
        <begin position="1"/>
        <end position="28"/>
    </location>
</feature>
<comment type="similarity">
    <text evidence="2 10 11">Belongs to the peptidase S8 family.</text>
</comment>
<evidence type="ECO:0000313" key="16">
    <source>
        <dbReference type="EMBL" id="TDQ05771.1"/>
    </source>
</evidence>
<evidence type="ECO:0000256" key="8">
    <source>
        <dbReference type="ARBA" id="ARBA00022989"/>
    </source>
</evidence>
<feature type="transmembrane region" description="Helical" evidence="13">
    <location>
        <begin position="447"/>
        <end position="471"/>
    </location>
</feature>
<dbReference type="PRINTS" id="PR00723">
    <property type="entry name" value="SUBTILISIN"/>
</dbReference>
<organism evidence="16 17">
    <name type="scientific">Labedaea rhizosphaerae</name>
    <dbReference type="NCBI Taxonomy" id="598644"/>
    <lineage>
        <taxon>Bacteria</taxon>
        <taxon>Bacillati</taxon>
        <taxon>Actinomycetota</taxon>
        <taxon>Actinomycetes</taxon>
        <taxon>Pseudonocardiales</taxon>
        <taxon>Pseudonocardiaceae</taxon>
        <taxon>Labedaea</taxon>
    </lineage>
</organism>